<dbReference type="Pfam" id="PF01476">
    <property type="entry name" value="LysM"/>
    <property type="match status" value="1"/>
</dbReference>
<dbReference type="SUPFAM" id="SSF54106">
    <property type="entry name" value="LysM domain"/>
    <property type="match status" value="1"/>
</dbReference>
<keyword evidence="4" id="KW-1185">Reference proteome</keyword>
<dbReference type="EMBL" id="BFFP01000043">
    <property type="protein sequence ID" value="GBG95613.1"/>
    <property type="molecule type" value="Genomic_DNA"/>
</dbReference>
<proteinExistence type="predicted"/>
<dbReference type="InterPro" id="IPR036779">
    <property type="entry name" value="LysM_dom_sf"/>
</dbReference>
<evidence type="ECO:0000313" key="4">
    <source>
        <dbReference type="Proteomes" id="UP000286848"/>
    </source>
</evidence>
<feature type="signal peptide" evidence="1">
    <location>
        <begin position="1"/>
        <end position="26"/>
    </location>
</feature>
<protein>
    <submittedName>
        <fullName evidence="3">Peptidoglycan-binding protein LysM</fullName>
    </submittedName>
</protein>
<dbReference type="PROSITE" id="PS51782">
    <property type="entry name" value="LYSM"/>
    <property type="match status" value="1"/>
</dbReference>
<dbReference type="SMART" id="SM00257">
    <property type="entry name" value="LysM"/>
    <property type="match status" value="1"/>
</dbReference>
<evidence type="ECO:0000256" key="1">
    <source>
        <dbReference type="SAM" id="SignalP"/>
    </source>
</evidence>
<accession>A0A401IVN1</accession>
<dbReference type="InterPro" id="IPR018392">
    <property type="entry name" value="LysM"/>
</dbReference>
<reference evidence="3 4" key="1">
    <citation type="journal article" date="2019" name="Int. J. Syst. Evol. Microbiol.">
        <title>Lactobacillus salitolerans sp. nov., a novel lactic acid bacterium isolated from spent mushroom substrates.</title>
        <authorList>
            <person name="Tohno M."/>
            <person name="Tanizawa Y."/>
            <person name="Kojima Y."/>
            <person name="Sakamoto M."/>
            <person name="Nakamura Y."/>
            <person name="Ohkuma M."/>
            <person name="Kobayashi H."/>
        </authorList>
    </citation>
    <scope>NUCLEOTIDE SEQUENCE [LARGE SCALE GENOMIC DNA]</scope>
    <source>
        <strain evidence="3 4">YK43</strain>
    </source>
</reference>
<dbReference type="Gene3D" id="3.10.350.10">
    <property type="entry name" value="LysM domain"/>
    <property type="match status" value="1"/>
</dbReference>
<keyword evidence="1" id="KW-0732">Signal</keyword>
<evidence type="ECO:0000313" key="3">
    <source>
        <dbReference type="EMBL" id="GBG95613.1"/>
    </source>
</evidence>
<sequence length="204" mass="21315">MNLKQTLLTVTAAAGLFGFSTVAANADTITVKAGDTISGIAAAHKTSINAIKAANSLSNVNLIFPGQKLEINGTTNAAQTNVQVPAKQAARPVVAQAKVQQTRQAAPAKTVSVQTPAASTTSYTSTTTVSGSEASAKNFISTQESGNSYSASNGRFIGKYQLDASYLNGDYSAANQEKVAQQYVSSRYGSWANAASFWKQNGWY</sequence>
<feature type="domain" description="LysM" evidence="2">
    <location>
        <begin position="27"/>
        <end position="71"/>
    </location>
</feature>
<comment type="caution">
    <text evidence="3">The sequence shown here is derived from an EMBL/GenBank/DDBJ whole genome shotgun (WGS) entry which is preliminary data.</text>
</comment>
<dbReference type="OrthoDB" id="117366at2"/>
<gene>
    <name evidence="3" type="primary">lysM</name>
    <name evidence="3" type="ORF">LFYK43_20720</name>
</gene>
<feature type="chain" id="PRO_5019056369" evidence="1">
    <location>
        <begin position="27"/>
        <end position="204"/>
    </location>
</feature>
<dbReference type="PANTHER" id="PTHR33734:SF22">
    <property type="entry name" value="MEMBRANE-BOUND LYTIC MUREIN TRANSGLYCOSYLASE D"/>
    <property type="match status" value="1"/>
</dbReference>
<dbReference type="RefSeq" id="WP_124978061.1">
    <property type="nucleotide sequence ID" value="NZ_BFFP01000043.1"/>
</dbReference>
<name>A0A401IVN1_9LACO</name>
<dbReference type="PANTHER" id="PTHR33734">
    <property type="entry name" value="LYSM DOMAIN-CONTAINING GPI-ANCHORED PROTEIN 2"/>
    <property type="match status" value="1"/>
</dbReference>
<dbReference type="CDD" id="cd00118">
    <property type="entry name" value="LysM"/>
    <property type="match status" value="1"/>
</dbReference>
<dbReference type="Proteomes" id="UP000286848">
    <property type="component" value="Unassembled WGS sequence"/>
</dbReference>
<dbReference type="AlphaFoldDB" id="A0A401IVN1"/>
<organism evidence="3 4">
    <name type="scientific">Ligilactobacillus salitolerans</name>
    <dbReference type="NCBI Taxonomy" id="1808352"/>
    <lineage>
        <taxon>Bacteria</taxon>
        <taxon>Bacillati</taxon>
        <taxon>Bacillota</taxon>
        <taxon>Bacilli</taxon>
        <taxon>Lactobacillales</taxon>
        <taxon>Lactobacillaceae</taxon>
        <taxon>Ligilactobacillus</taxon>
    </lineage>
</organism>
<evidence type="ECO:0000259" key="2">
    <source>
        <dbReference type="PROSITE" id="PS51782"/>
    </source>
</evidence>